<evidence type="ECO:0000256" key="6">
    <source>
        <dbReference type="SAM" id="Phobius"/>
    </source>
</evidence>
<feature type="compositionally biased region" description="Pro residues" evidence="5">
    <location>
        <begin position="96"/>
        <end position="116"/>
    </location>
</feature>
<evidence type="ECO:0000256" key="5">
    <source>
        <dbReference type="SAM" id="MobiDB-lite"/>
    </source>
</evidence>
<gene>
    <name evidence="7" type="ORF">SAMN05444581_10899</name>
</gene>
<feature type="compositionally biased region" description="Basic and acidic residues" evidence="5">
    <location>
        <begin position="158"/>
        <end position="179"/>
    </location>
</feature>
<evidence type="ECO:0000256" key="4">
    <source>
        <dbReference type="ARBA" id="ARBA00023136"/>
    </source>
</evidence>
<evidence type="ECO:0000256" key="2">
    <source>
        <dbReference type="ARBA" id="ARBA00022692"/>
    </source>
</evidence>
<dbReference type="OrthoDB" id="8448839at2"/>
<reference evidence="7 8" key="1">
    <citation type="submission" date="2016-10" db="EMBL/GenBank/DDBJ databases">
        <authorList>
            <person name="de Groot N.N."/>
        </authorList>
    </citation>
    <scope>NUCLEOTIDE SEQUENCE [LARGE SCALE GENOMIC DNA]</scope>
    <source>
        <strain evidence="7 8">NE2</strain>
    </source>
</reference>
<dbReference type="InterPro" id="IPR006260">
    <property type="entry name" value="TonB/TolA_C"/>
</dbReference>
<feature type="transmembrane region" description="Helical" evidence="6">
    <location>
        <begin position="36"/>
        <end position="55"/>
    </location>
</feature>
<evidence type="ECO:0000256" key="3">
    <source>
        <dbReference type="ARBA" id="ARBA00022989"/>
    </source>
</evidence>
<dbReference type="STRING" id="1612308.SAMN05444581_10899"/>
<dbReference type="Proteomes" id="UP000198755">
    <property type="component" value="Unassembled WGS sequence"/>
</dbReference>
<feature type="compositionally biased region" description="Basic and acidic residues" evidence="5">
    <location>
        <begin position="79"/>
        <end position="90"/>
    </location>
</feature>
<organism evidence="7 8">
    <name type="scientific">Methylocapsa palsarum</name>
    <dbReference type="NCBI Taxonomy" id="1612308"/>
    <lineage>
        <taxon>Bacteria</taxon>
        <taxon>Pseudomonadati</taxon>
        <taxon>Pseudomonadota</taxon>
        <taxon>Alphaproteobacteria</taxon>
        <taxon>Hyphomicrobiales</taxon>
        <taxon>Beijerinckiaceae</taxon>
        <taxon>Methylocapsa</taxon>
    </lineage>
</organism>
<comment type="subcellular location">
    <subcellularLocation>
        <location evidence="1">Membrane</location>
        <topology evidence="1">Single-pass membrane protein</topology>
    </subcellularLocation>
</comment>
<dbReference type="EMBL" id="FOSN01000008">
    <property type="protein sequence ID" value="SFK46050.1"/>
    <property type="molecule type" value="Genomic_DNA"/>
</dbReference>
<feature type="region of interest" description="Disordered" evidence="5">
    <location>
        <begin position="76"/>
        <end position="231"/>
    </location>
</feature>
<protein>
    <submittedName>
        <fullName evidence="7">Protein TonB</fullName>
    </submittedName>
</protein>
<dbReference type="Pfam" id="PF13103">
    <property type="entry name" value="TonB_2"/>
    <property type="match status" value="1"/>
</dbReference>
<keyword evidence="8" id="KW-1185">Reference proteome</keyword>
<accession>A0A1I3ZQ80</accession>
<evidence type="ECO:0000313" key="7">
    <source>
        <dbReference type="EMBL" id="SFK46050.1"/>
    </source>
</evidence>
<dbReference type="GO" id="GO:0016020">
    <property type="term" value="C:membrane"/>
    <property type="evidence" value="ECO:0007669"/>
    <property type="project" value="UniProtKB-SubCell"/>
</dbReference>
<keyword evidence="4 6" id="KW-0472">Membrane</keyword>
<keyword evidence="2 6" id="KW-0812">Transmembrane</keyword>
<feature type="compositionally biased region" description="Low complexity" evidence="5">
    <location>
        <begin position="145"/>
        <end position="157"/>
    </location>
</feature>
<proteinExistence type="predicted"/>
<evidence type="ECO:0000256" key="1">
    <source>
        <dbReference type="ARBA" id="ARBA00004167"/>
    </source>
</evidence>
<feature type="compositionally biased region" description="Basic and acidic residues" evidence="5">
    <location>
        <begin position="117"/>
        <end position="144"/>
    </location>
</feature>
<dbReference type="NCBIfam" id="TIGR01352">
    <property type="entry name" value="tonB_Cterm"/>
    <property type="match status" value="1"/>
</dbReference>
<feature type="compositionally biased region" description="Basic and acidic residues" evidence="5">
    <location>
        <begin position="186"/>
        <end position="214"/>
    </location>
</feature>
<evidence type="ECO:0000313" key="8">
    <source>
        <dbReference type="Proteomes" id="UP000198755"/>
    </source>
</evidence>
<feature type="region of interest" description="Disordered" evidence="5">
    <location>
        <begin position="1"/>
        <end position="30"/>
    </location>
</feature>
<dbReference type="AlphaFoldDB" id="A0A1I3ZQ80"/>
<dbReference type="Gene3D" id="3.30.1150.10">
    <property type="match status" value="1"/>
</dbReference>
<sequence length="351" mass="37290">MDLDTPPPAIDTTLKADSGDRLAPPRQPSRKSRARFALILVFCLLAHLAIVAMFLTRDESDPVILAEQEIPVELVAEMPPEKKPEPPPQKKKEKAPPPVKELVEPPPVKPKPPPPKVELEDVEVAHDAPKAGDSDATKRGEPDKPSAAPKIAPSAKQDPQKPPEKKTPDDPPPAEKEAEAAPAPDAAEKPVEEKPDAEPLDKAKPPPPKPKEKQAPAAAKTPPGTGRAKSVADQLAALSPAPSYSLGASAKSAPISGGTEKASYESLLYGLIRRRYQPPPIPAGHSIVTPGMIGIYIDEMGNLTHQVVYRTSGRPGVDNAWMAAIRRAAPFPAPPRGVPHALTLTYPSDGT</sequence>
<dbReference type="SUPFAM" id="SSF74653">
    <property type="entry name" value="TolA/TonB C-terminal domain"/>
    <property type="match status" value="1"/>
</dbReference>
<keyword evidence="3 6" id="KW-1133">Transmembrane helix</keyword>
<name>A0A1I3ZQ80_9HYPH</name>